<evidence type="ECO:0000256" key="4">
    <source>
        <dbReference type="ARBA" id="ARBA00022989"/>
    </source>
</evidence>
<evidence type="ECO:0000313" key="7">
    <source>
        <dbReference type="EMBL" id="KAJ0981585.1"/>
    </source>
</evidence>
<feature type="compositionally biased region" description="Low complexity" evidence="6">
    <location>
        <begin position="20"/>
        <end position="38"/>
    </location>
</feature>
<dbReference type="AlphaFoldDB" id="A0A9D5HLV8"/>
<comment type="subcellular location">
    <subcellularLocation>
        <location evidence="1">Membrane</location>
        <topology evidence="1">Single-pass membrane protein</topology>
    </subcellularLocation>
</comment>
<dbReference type="GO" id="GO:0016020">
    <property type="term" value="C:membrane"/>
    <property type="evidence" value="ECO:0007669"/>
    <property type="project" value="UniProtKB-SubCell"/>
</dbReference>
<protein>
    <recommendedName>
        <fullName evidence="9">Cytochrome P450</fullName>
    </recommendedName>
</protein>
<comment type="caution">
    <text evidence="7">The sequence shown here is derived from an EMBL/GenBank/DDBJ whole genome shotgun (WGS) entry which is preliminary data.</text>
</comment>
<feature type="region of interest" description="Disordered" evidence="6">
    <location>
        <begin position="14"/>
        <end position="98"/>
    </location>
</feature>
<reference evidence="7" key="1">
    <citation type="submission" date="2021-03" db="EMBL/GenBank/DDBJ databases">
        <authorList>
            <person name="Li Z."/>
            <person name="Yang C."/>
        </authorList>
    </citation>
    <scope>NUCLEOTIDE SEQUENCE</scope>
    <source>
        <strain evidence="7">Dzin_1.0</strain>
        <tissue evidence="7">Leaf</tissue>
    </source>
</reference>
<dbReference type="PANTHER" id="PTHR24298">
    <property type="entry name" value="FLAVONOID 3'-MONOOXYGENASE-RELATED"/>
    <property type="match status" value="1"/>
</dbReference>
<evidence type="ECO:0000256" key="5">
    <source>
        <dbReference type="ARBA" id="ARBA00023136"/>
    </source>
</evidence>
<sequence>MDFLPPFTFKHINSINGSKTPLASSRRPSSTTPHRTFPSPSPLPPSSPLLHPPSSTPSASLSQHHRVHSTCRQSLPHDHHRKHHRERELARAQQRARGQWQVRRANGVEIGVKAYEAFIESNGSPTETEFEIVSGVRDAYIDSLFTIEPPEIGKLGEEELVTLCSEVMSAGIDTSAMALKWVMAHLTLNQEEQEKVYREVVVRVGEAKEEEITERDVETMGYLPPSPPKQTRAMADACMITSISITVLYLLSPR</sequence>
<keyword evidence="5" id="KW-0472">Membrane</keyword>
<feature type="compositionally biased region" description="Pro residues" evidence="6">
    <location>
        <begin position="39"/>
        <end position="55"/>
    </location>
</feature>
<keyword evidence="2" id="KW-0812">Transmembrane</keyword>
<reference evidence="7" key="2">
    <citation type="journal article" date="2022" name="Hortic Res">
        <title>The genome of Dioscorea zingiberensis sheds light on the biosynthesis, origin and evolution of the medicinally important diosgenin saponins.</title>
        <authorList>
            <person name="Li Y."/>
            <person name="Tan C."/>
            <person name="Li Z."/>
            <person name="Guo J."/>
            <person name="Li S."/>
            <person name="Chen X."/>
            <person name="Wang C."/>
            <person name="Dai X."/>
            <person name="Yang H."/>
            <person name="Song W."/>
            <person name="Hou L."/>
            <person name="Xu J."/>
            <person name="Tong Z."/>
            <person name="Xu A."/>
            <person name="Yuan X."/>
            <person name="Wang W."/>
            <person name="Yang Q."/>
            <person name="Chen L."/>
            <person name="Sun Z."/>
            <person name="Wang K."/>
            <person name="Pan B."/>
            <person name="Chen J."/>
            <person name="Bao Y."/>
            <person name="Liu F."/>
            <person name="Qi X."/>
            <person name="Gang D.R."/>
            <person name="Wen J."/>
            <person name="Li J."/>
        </authorList>
    </citation>
    <scope>NUCLEOTIDE SEQUENCE</scope>
    <source>
        <strain evidence="7">Dzin_1.0</strain>
    </source>
</reference>
<dbReference type="GO" id="GO:0020037">
    <property type="term" value="F:heme binding"/>
    <property type="evidence" value="ECO:0007669"/>
    <property type="project" value="InterPro"/>
</dbReference>
<dbReference type="Proteomes" id="UP001085076">
    <property type="component" value="Miscellaneous, Linkage group lg02"/>
</dbReference>
<evidence type="ECO:0000256" key="3">
    <source>
        <dbReference type="ARBA" id="ARBA00022723"/>
    </source>
</evidence>
<evidence type="ECO:0000256" key="2">
    <source>
        <dbReference type="ARBA" id="ARBA00022692"/>
    </source>
</evidence>
<dbReference type="OrthoDB" id="10599888at2759"/>
<dbReference type="SUPFAM" id="SSF48264">
    <property type="entry name" value="Cytochrome P450"/>
    <property type="match status" value="1"/>
</dbReference>
<dbReference type="Pfam" id="PF00067">
    <property type="entry name" value="p450"/>
    <property type="match status" value="1"/>
</dbReference>
<dbReference type="PANTHER" id="PTHR24298:SF54">
    <property type="entry name" value="CYTOCHROME P450 LIKE PROTEIN"/>
    <property type="match status" value="1"/>
</dbReference>
<evidence type="ECO:0000313" key="8">
    <source>
        <dbReference type="Proteomes" id="UP001085076"/>
    </source>
</evidence>
<organism evidence="7 8">
    <name type="scientific">Dioscorea zingiberensis</name>
    <dbReference type="NCBI Taxonomy" id="325984"/>
    <lineage>
        <taxon>Eukaryota</taxon>
        <taxon>Viridiplantae</taxon>
        <taxon>Streptophyta</taxon>
        <taxon>Embryophyta</taxon>
        <taxon>Tracheophyta</taxon>
        <taxon>Spermatophyta</taxon>
        <taxon>Magnoliopsida</taxon>
        <taxon>Liliopsida</taxon>
        <taxon>Dioscoreales</taxon>
        <taxon>Dioscoreaceae</taxon>
        <taxon>Dioscorea</taxon>
    </lineage>
</organism>
<accession>A0A9D5HLV8</accession>
<evidence type="ECO:0000256" key="6">
    <source>
        <dbReference type="SAM" id="MobiDB-lite"/>
    </source>
</evidence>
<dbReference type="EMBL" id="JAGGNH010000002">
    <property type="protein sequence ID" value="KAJ0981585.1"/>
    <property type="molecule type" value="Genomic_DNA"/>
</dbReference>
<proteinExistence type="predicted"/>
<keyword evidence="8" id="KW-1185">Reference proteome</keyword>
<dbReference type="InterPro" id="IPR036396">
    <property type="entry name" value="Cyt_P450_sf"/>
</dbReference>
<name>A0A9D5HLV8_9LILI</name>
<dbReference type="InterPro" id="IPR051103">
    <property type="entry name" value="Plant_metabolite_P450s"/>
</dbReference>
<dbReference type="GO" id="GO:0016709">
    <property type="term" value="F:oxidoreductase activity, acting on paired donors, with incorporation or reduction of molecular oxygen, NAD(P)H as one donor, and incorporation of one atom of oxygen"/>
    <property type="evidence" value="ECO:0007669"/>
    <property type="project" value="TreeGrafter"/>
</dbReference>
<evidence type="ECO:0008006" key="9">
    <source>
        <dbReference type="Google" id="ProtNLM"/>
    </source>
</evidence>
<gene>
    <name evidence="7" type="ORF">J5N97_009840</name>
</gene>
<dbReference type="GO" id="GO:0005506">
    <property type="term" value="F:iron ion binding"/>
    <property type="evidence" value="ECO:0007669"/>
    <property type="project" value="InterPro"/>
</dbReference>
<keyword evidence="3" id="KW-0479">Metal-binding</keyword>
<evidence type="ECO:0000256" key="1">
    <source>
        <dbReference type="ARBA" id="ARBA00004167"/>
    </source>
</evidence>
<dbReference type="InterPro" id="IPR001128">
    <property type="entry name" value="Cyt_P450"/>
</dbReference>
<keyword evidence="4" id="KW-1133">Transmembrane helix</keyword>
<dbReference type="Gene3D" id="1.10.630.10">
    <property type="entry name" value="Cytochrome P450"/>
    <property type="match status" value="1"/>
</dbReference>